<keyword evidence="2" id="KW-0732">Signal</keyword>
<evidence type="ECO:0000256" key="2">
    <source>
        <dbReference type="SAM" id="SignalP"/>
    </source>
</evidence>
<dbReference type="AlphaFoldDB" id="A0ABD3M0H5"/>
<sequence>MMLGIIIGLVVYATSVRNGGGERKWDIDIQYSHTVDRLPAASSSMMTSAVQVQEQEERGGEDNVHYNDDSSSTLELPIYLLRPSTSIISITSSQPTTTNNNASTFSASTSYEFAHITWEHLSQSWNRTTNYHDLFPSNLEDYLGGSEIAGIDAGTKLIPSLPFASSSLPSLSETQSSAASSSSTSSTTLRTLIVLHASPKTGSTTLRTACTKNLNLTCNATQSHSELRRHSPPGYSHETTFFGLVQECSETYHFCTNNVLFFPSSATDDDRRKQTTFTENTTLPPTMQTYPNTLFIHTFPFRNYDQWALSALRQQYSRAEEEGCDRVKSLLMNNCERDHMELDIRQYTKMRMKNVWKSVVRRLEYLTSRERRRNGNNNNEEVDDDEEGEEHHLFLLYHHSELHSTMQLLSEMYGIPTLPGLEKRFKDNSGRKRKKNKKTVTNETEADVAVIVEEETEAVQHEGRRKMRRKKRIEQQKDLPSDENGTNTTATVIGEEDEPMMYCKEEERLLDMFHDCFSDELMVP</sequence>
<evidence type="ECO:0000313" key="4">
    <source>
        <dbReference type="Proteomes" id="UP001530293"/>
    </source>
</evidence>
<feature type="compositionally biased region" description="Basic residues" evidence="1">
    <location>
        <begin position="463"/>
        <end position="472"/>
    </location>
</feature>
<keyword evidence="4" id="KW-1185">Reference proteome</keyword>
<accession>A0ABD3M0H5</accession>
<feature type="region of interest" description="Disordered" evidence="1">
    <location>
        <begin position="421"/>
        <end position="442"/>
    </location>
</feature>
<organism evidence="3 4">
    <name type="scientific">Discostella pseudostelligera</name>
    <dbReference type="NCBI Taxonomy" id="259834"/>
    <lineage>
        <taxon>Eukaryota</taxon>
        <taxon>Sar</taxon>
        <taxon>Stramenopiles</taxon>
        <taxon>Ochrophyta</taxon>
        <taxon>Bacillariophyta</taxon>
        <taxon>Coscinodiscophyceae</taxon>
        <taxon>Thalassiosirophycidae</taxon>
        <taxon>Stephanodiscales</taxon>
        <taxon>Stephanodiscaceae</taxon>
        <taxon>Discostella</taxon>
    </lineage>
</organism>
<feature type="signal peptide" evidence="2">
    <location>
        <begin position="1"/>
        <end position="15"/>
    </location>
</feature>
<reference evidence="3 4" key="1">
    <citation type="submission" date="2024-10" db="EMBL/GenBank/DDBJ databases">
        <title>Updated reference genomes for cyclostephanoid diatoms.</title>
        <authorList>
            <person name="Roberts W.R."/>
            <person name="Alverson A.J."/>
        </authorList>
    </citation>
    <scope>NUCLEOTIDE SEQUENCE [LARGE SCALE GENOMIC DNA]</scope>
    <source>
        <strain evidence="3 4">AJA232-27</strain>
    </source>
</reference>
<evidence type="ECO:0000313" key="3">
    <source>
        <dbReference type="EMBL" id="KAL3757471.1"/>
    </source>
</evidence>
<feature type="compositionally biased region" description="Basic and acidic residues" evidence="1">
    <location>
        <begin position="421"/>
        <end position="430"/>
    </location>
</feature>
<proteinExistence type="predicted"/>
<feature type="chain" id="PRO_5044860867" evidence="2">
    <location>
        <begin position="16"/>
        <end position="524"/>
    </location>
</feature>
<dbReference type="EMBL" id="JALLBG020000265">
    <property type="protein sequence ID" value="KAL3757471.1"/>
    <property type="molecule type" value="Genomic_DNA"/>
</dbReference>
<name>A0ABD3M0H5_9STRA</name>
<comment type="caution">
    <text evidence="3">The sequence shown here is derived from an EMBL/GenBank/DDBJ whole genome shotgun (WGS) entry which is preliminary data.</text>
</comment>
<feature type="region of interest" description="Disordered" evidence="1">
    <location>
        <begin position="460"/>
        <end position="496"/>
    </location>
</feature>
<evidence type="ECO:0000256" key="1">
    <source>
        <dbReference type="SAM" id="MobiDB-lite"/>
    </source>
</evidence>
<protein>
    <submittedName>
        <fullName evidence="3">Uncharacterized protein</fullName>
    </submittedName>
</protein>
<dbReference type="Proteomes" id="UP001530293">
    <property type="component" value="Unassembled WGS sequence"/>
</dbReference>
<gene>
    <name evidence="3" type="ORF">ACHAWU_006678</name>
</gene>